<evidence type="ECO:0000313" key="2">
    <source>
        <dbReference type="Proteomes" id="UP001469553"/>
    </source>
</evidence>
<protein>
    <submittedName>
        <fullName evidence="1">Uncharacterized protein</fullName>
    </submittedName>
</protein>
<evidence type="ECO:0000313" key="1">
    <source>
        <dbReference type="EMBL" id="MEQ2310077.1"/>
    </source>
</evidence>
<accession>A0ABV0ZUX9</accession>
<organism evidence="1 2">
    <name type="scientific">Ameca splendens</name>
    <dbReference type="NCBI Taxonomy" id="208324"/>
    <lineage>
        <taxon>Eukaryota</taxon>
        <taxon>Metazoa</taxon>
        <taxon>Chordata</taxon>
        <taxon>Craniata</taxon>
        <taxon>Vertebrata</taxon>
        <taxon>Euteleostomi</taxon>
        <taxon>Actinopterygii</taxon>
        <taxon>Neopterygii</taxon>
        <taxon>Teleostei</taxon>
        <taxon>Neoteleostei</taxon>
        <taxon>Acanthomorphata</taxon>
        <taxon>Ovalentaria</taxon>
        <taxon>Atherinomorphae</taxon>
        <taxon>Cyprinodontiformes</taxon>
        <taxon>Goodeidae</taxon>
        <taxon>Ameca</taxon>
    </lineage>
</organism>
<dbReference type="EMBL" id="JAHRIP010075465">
    <property type="protein sequence ID" value="MEQ2310077.1"/>
    <property type="molecule type" value="Genomic_DNA"/>
</dbReference>
<sequence>MSLGFMVPDPHHMSQSCFVTLLYHKQPPTHAHEIYAGKTLRLTDATELDLHYQFIDELHNALIQQVSDPITPQKNAVVLYQVRPLLVAGCCKFTISFYVQLSN</sequence>
<proteinExistence type="predicted"/>
<gene>
    <name evidence="1" type="ORF">AMECASPLE_005152</name>
</gene>
<name>A0ABV0ZUX9_9TELE</name>
<keyword evidence="2" id="KW-1185">Reference proteome</keyword>
<dbReference type="Proteomes" id="UP001469553">
    <property type="component" value="Unassembled WGS sequence"/>
</dbReference>
<reference evidence="1 2" key="1">
    <citation type="submission" date="2021-06" db="EMBL/GenBank/DDBJ databases">
        <authorList>
            <person name="Palmer J.M."/>
        </authorList>
    </citation>
    <scope>NUCLEOTIDE SEQUENCE [LARGE SCALE GENOMIC DNA]</scope>
    <source>
        <strain evidence="1 2">AS_MEX2019</strain>
        <tissue evidence="1">Muscle</tissue>
    </source>
</reference>
<comment type="caution">
    <text evidence="1">The sequence shown here is derived from an EMBL/GenBank/DDBJ whole genome shotgun (WGS) entry which is preliminary data.</text>
</comment>